<feature type="signal peptide" evidence="2">
    <location>
        <begin position="1"/>
        <end position="22"/>
    </location>
</feature>
<reference evidence="3 4" key="1">
    <citation type="submission" date="2014-06" db="EMBL/GenBank/DDBJ databases">
        <title>Evolutionary Origins and Diversification of the Mycorrhizal Mutualists.</title>
        <authorList>
            <consortium name="DOE Joint Genome Institute"/>
            <consortium name="Mycorrhizal Genomics Consortium"/>
            <person name="Kohler A."/>
            <person name="Kuo A."/>
            <person name="Nagy L.G."/>
            <person name="Floudas D."/>
            <person name="Copeland A."/>
            <person name="Barry K.W."/>
            <person name="Cichocki N."/>
            <person name="Veneault-Fourrey C."/>
            <person name="LaButti K."/>
            <person name="Lindquist E.A."/>
            <person name="Lipzen A."/>
            <person name="Lundell T."/>
            <person name="Morin E."/>
            <person name="Murat C."/>
            <person name="Riley R."/>
            <person name="Ohm R."/>
            <person name="Sun H."/>
            <person name="Tunlid A."/>
            <person name="Henrissat B."/>
            <person name="Grigoriev I.V."/>
            <person name="Hibbett D.S."/>
            <person name="Martin F."/>
        </authorList>
    </citation>
    <scope>NUCLEOTIDE SEQUENCE [LARGE SCALE GENOMIC DNA]</scope>
    <source>
        <strain evidence="3 4">SS14</strain>
    </source>
</reference>
<evidence type="ECO:0008006" key="5">
    <source>
        <dbReference type="Google" id="ProtNLM"/>
    </source>
</evidence>
<feature type="transmembrane region" description="Helical" evidence="1">
    <location>
        <begin position="73"/>
        <end position="98"/>
    </location>
</feature>
<feature type="transmembrane region" description="Helical" evidence="1">
    <location>
        <begin position="32"/>
        <end position="52"/>
    </location>
</feature>
<dbReference type="OrthoDB" id="3267806at2759"/>
<keyword evidence="4" id="KW-1185">Reference proteome</keyword>
<feature type="transmembrane region" description="Helical" evidence="1">
    <location>
        <begin position="104"/>
        <end position="126"/>
    </location>
</feature>
<organism evidence="3 4">
    <name type="scientific">Sphaerobolus stellatus (strain SS14)</name>
    <dbReference type="NCBI Taxonomy" id="990650"/>
    <lineage>
        <taxon>Eukaryota</taxon>
        <taxon>Fungi</taxon>
        <taxon>Dikarya</taxon>
        <taxon>Basidiomycota</taxon>
        <taxon>Agaricomycotina</taxon>
        <taxon>Agaricomycetes</taxon>
        <taxon>Phallomycetidae</taxon>
        <taxon>Geastrales</taxon>
        <taxon>Sphaerobolaceae</taxon>
        <taxon>Sphaerobolus</taxon>
    </lineage>
</organism>
<feature type="chain" id="PRO_5002221382" description="Chitin synthase export chaperone" evidence="2">
    <location>
        <begin position="23"/>
        <end position="134"/>
    </location>
</feature>
<dbReference type="HOGENOM" id="CLU_1901336_0_0_1"/>
<name>A0A0C9V1S5_SPHS4</name>
<evidence type="ECO:0000313" key="4">
    <source>
        <dbReference type="Proteomes" id="UP000054279"/>
    </source>
</evidence>
<evidence type="ECO:0000313" key="3">
    <source>
        <dbReference type="EMBL" id="KIJ40984.1"/>
    </source>
</evidence>
<accession>A0A0C9V1S5</accession>
<keyword evidence="1" id="KW-0472">Membrane</keyword>
<keyword evidence="1" id="KW-1133">Transmembrane helix</keyword>
<keyword evidence="2" id="KW-0732">Signal</keyword>
<keyword evidence="1" id="KW-0812">Transmembrane</keyword>
<evidence type="ECO:0000256" key="1">
    <source>
        <dbReference type="SAM" id="Phobius"/>
    </source>
</evidence>
<evidence type="ECO:0000256" key="2">
    <source>
        <dbReference type="SAM" id="SignalP"/>
    </source>
</evidence>
<sequence length="134" mass="14461">IYASMVVLSVLVIFQAAQPGASIWSDCAQCAFSLSIALNTTIVLIIVARILWHRFKVGHAPSDLSSKQYFSIVAILVESAALYAITGIIYISCFARGISNVQNLVLGILSQVSYIASELIILRLVLGSAWSLET</sequence>
<feature type="non-terminal residue" evidence="3">
    <location>
        <position position="134"/>
    </location>
</feature>
<dbReference type="Proteomes" id="UP000054279">
    <property type="component" value="Unassembled WGS sequence"/>
</dbReference>
<dbReference type="EMBL" id="KN837140">
    <property type="protein sequence ID" value="KIJ40984.1"/>
    <property type="molecule type" value="Genomic_DNA"/>
</dbReference>
<feature type="non-terminal residue" evidence="3">
    <location>
        <position position="1"/>
    </location>
</feature>
<protein>
    <recommendedName>
        <fullName evidence="5">Chitin synthase export chaperone</fullName>
    </recommendedName>
</protein>
<gene>
    <name evidence="3" type="ORF">M422DRAFT_103228</name>
</gene>
<dbReference type="AlphaFoldDB" id="A0A0C9V1S5"/>
<proteinExistence type="predicted"/>